<evidence type="ECO:0000313" key="2">
    <source>
        <dbReference type="EMBL" id="GAA5158018.1"/>
    </source>
</evidence>
<keyword evidence="3" id="KW-1185">Reference proteome</keyword>
<feature type="compositionally biased region" description="Gly residues" evidence="1">
    <location>
        <begin position="32"/>
        <end position="47"/>
    </location>
</feature>
<sequence length="77" mass="7379">MLMSSTDMNMPTITTTSGICQFTGLASAAGAAGTGGAGGTGGSGMGGAVTTDDPDVDTGGPRFGGKGPSDAARYDWE</sequence>
<evidence type="ECO:0000256" key="1">
    <source>
        <dbReference type="SAM" id="MobiDB-lite"/>
    </source>
</evidence>
<evidence type="ECO:0000313" key="3">
    <source>
        <dbReference type="Proteomes" id="UP001428817"/>
    </source>
</evidence>
<protein>
    <submittedName>
        <fullName evidence="2">Uncharacterized protein</fullName>
    </submittedName>
</protein>
<reference evidence="3" key="1">
    <citation type="journal article" date="2019" name="Int. J. Syst. Evol. Microbiol.">
        <title>The Global Catalogue of Microorganisms (GCM) 10K type strain sequencing project: providing services to taxonomists for standard genome sequencing and annotation.</title>
        <authorList>
            <consortium name="The Broad Institute Genomics Platform"/>
            <consortium name="The Broad Institute Genome Sequencing Center for Infectious Disease"/>
            <person name="Wu L."/>
            <person name="Ma J."/>
        </authorList>
    </citation>
    <scope>NUCLEOTIDE SEQUENCE [LARGE SCALE GENOMIC DNA]</scope>
    <source>
        <strain evidence="3">JCM 18303</strain>
    </source>
</reference>
<dbReference type="EMBL" id="BAABJP010000015">
    <property type="protein sequence ID" value="GAA5158018.1"/>
    <property type="molecule type" value="Genomic_DNA"/>
</dbReference>
<name>A0ABP9Q7P2_9PSEU</name>
<proteinExistence type="predicted"/>
<gene>
    <name evidence="2" type="ORF">GCM10023321_37120</name>
</gene>
<comment type="caution">
    <text evidence="2">The sequence shown here is derived from an EMBL/GenBank/DDBJ whole genome shotgun (WGS) entry which is preliminary data.</text>
</comment>
<accession>A0ABP9Q7P2</accession>
<dbReference type="Proteomes" id="UP001428817">
    <property type="component" value="Unassembled WGS sequence"/>
</dbReference>
<organism evidence="2 3">
    <name type="scientific">Pseudonocardia eucalypti</name>
    <dbReference type="NCBI Taxonomy" id="648755"/>
    <lineage>
        <taxon>Bacteria</taxon>
        <taxon>Bacillati</taxon>
        <taxon>Actinomycetota</taxon>
        <taxon>Actinomycetes</taxon>
        <taxon>Pseudonocardiales</taxon>
        <taxon>Pseudonocardiaceae</taxon>
        <taxon>Pseudonocardia</taxon>
    </lineage>
</organism>
<feature type="region of interest" description="Disordered" evidence="1">
    <location>
        <begin position="32"/>
        <end position="77"/>
    </location>
</feature>